<evidence type="ECO:0000313" key="3">
    <source>
        <dbReference type="Proteomes" id="UP000324611"/>
    </source>
</evidence>
<organism evidence="2 3">
    <name type="scientific">Chitinophaga agrisoli</name>
    <dbReference type="NCBI Taxonomy" id="2607653"/>
    <lineage>
        <taxon>Bacteria</taxon>
        <taxon>Pseudomonadati</taxon>
        <taxon>Bacteroidota</taxon>
        <taxon>Chitinophagia</taxon>
        <taxon>Chitinophagales</taxon>
        <taxon>Chitinophagaceae</taxon>
        <taxon>Chitinophaga</taxon>
    </lineage>
</organism>
<dbReference type="InterPro" id="IPR007372">
    <property type="entry name" value="Lipid/polyisoprenoid-bd_YceI"/>
</dbReference>
<dbReference type="RefSeq" id="WP_149840141.1">
    <property type="nucleotide sequence ID" value="NZ_VUOC01000004.1"/>
</dbReference>
<feature type="domain" description="Lipid/polyisoprenoid-binding YceI-like" evidence="1">
    <location>
        <begin position="16"/>
        <end position="70"/>
    </location>
</feature>
<name>A0A5B2VKZ5_9BACT</name>
<dbReference type="Proteomes" id="UP000324611">
    <property type="component" value="Unassembled WGS sequence"/>
</dbReference>
<dbReference type="InterPro" id="IPR036761">
    <property type="entry name" value="TTHA0802/YceI-like_sf"/>
</dbReference>
<proteinExistence type="predicted"/>
<dbReference type="EMBL" id="VUOC01000004">
    <property type="protein sequence ID" value="KAA2238962.1"/>
    <property type="molecule type" value="Genomic_DNA"/>
</dbReference>
<evidence type="ECO:0000313" key="2">
    <source>
        <dbReference type="EMBL" id="KAA2238962.1"/>
    </source>
</evidence>
<evidence type="ECO:0000259" key="1">
    <source>
        <dbReference type="Pfam" id="PF04264"/>
    </source>
</evidence>
<keyword evidence="3" id="KW-1185">Reference proteome</keyword>
<dbReference type="Pfam" id="PF04264">
    <property type="entry name" value="YceI"/>
    <property type="match status" value="1"/>
</dbReference>
<sequence>MAQTYLLSTPALCMDKGHYTLTGNMTLHGVTKSVTFDLQYRGTVTNPQTNQPSAGFIASGTLNALYWGLAVSLALPC</sequence>
<dbReference type="SUPFAM" id="SSF101874">
    <property type="entry name" value="YceI-like"/>
    <property type="match status" value="1"/>
</dbReference>
<comment type="caution">
    <text evidence="2">The sequence shown here is derived from an EMBL/GenBank/DDBJ whole genome shotgun (WGS) entry which is preliminary data.</text>
</comment>
<gene>
    <name evidence="2" type="ORF">F0L74_22370</name>
</gene>
<reference evidence="2 3" key="2">
    <citation type="submission" date="2019-09" db="EMBL/GenBank/DDBJ databases">
        <authorList>
            <person name="Jin C."/>
        </authorList>
    </citation>
    <scope>NUCLEOTIDE SEQUENCE [LARGE SCALE GENOMIC DNA]</scope>
    <source>
        <strain evidence="2 3">BN140078</strain>
    </source>
</reference>
<protein>
    <submittedName>
        <fullName evidence="2">YceI family protein</fullName>
    </submittedName>
</protein>
<accession>A0A5B2VKZ5</accession>
<dbReference type="Gene3D" id="2.40.128.110">
    <property type="entry name" value="Lipid/polyisoprenoid-binding, YceI-like"/>
    <property type="match status" value="1"/>
</dbReference>
<reference evidence="2 3" key="1">
    <citation type="submission" date="2019-09" db="EMBL/GenBank/DDBJ databases">
        <title>Chitinophaga ginsengihumi sp. nov., isolated from soil of ginseng rhizosphere.</title>
        <authorList>
            <person name="Lee J."/>
        </authorList>
    </citation>
    <scope>NUCLEOTIDE SEQUENCE [LARGE SCALE GENOMIC DNA]</scope>
    <source>
        <strain evidence="2 3">BN140078</strain>
    </source>
</reference>
<dbReference type="AlphaFoldDB" id="A0A5B2VKZ5"/>